<keyword evidence="1" id="KW-0812">Transmembrane</keyword>
<dbReference type="EMBL" id="LASD01000012">
    <property type="protein sequence ID" value="KKL34553.1"/>
    <property type="molecule type" value="Genomic_DNA"/>
</dbReference>
<keyword evidence="1" id="KW-0472">Membrane</keyword>
<dbReference type="AlphaFoldDB" id="A0ABD4AN66"/>
<evidence type="ECO:0000313" key="2">
    <source>
        <dbReference type="EMBL" id="KKL34553.1"/>
    </source>
</evidence>
<feature type="transmembrane region" description="Helical" evidence="1">
    <location>
        <begin position="45"/>
        <end position="64"/>
    </location>
</feature>
<keyword evidence="1" id="KW-1133">Transmembrane helix</keyword>
<reference evidence="2 3" key="1">
    <citation type="submission" date="2015-03" db="EMBL/GenBank/DDBJ databases">
        <title>Draft genome sequences of the Burkholderia contaminans strains LMG 23361 and FFH2055 and Burkholderia cenocepacia K56-2.</title>
        <authorList>
            <person name="Bloodworth R.A."/>
            <person name="Selin C."/>
            <person name="Lopez De Volder M.A."/>
            <person name="Degrossi J."/>
            <person name="Drevinek P."/>
            <person name="Galanternik L."/>
            <person name="Cardona S.T."/>
        </authorList>
    </citation>
    <scope>NUCLEOTIDE SEQUENCE [LARGE SCALE GENOMIC DNA]</scope>
    <source>
        <strain evidence="2 3">LMG 23361</strain>
    </source>
</reference>
<feature type="transmembrane region" description="Helical" evidence="1">
    <location>
        <begin position="12"/>
        <end position="33"/>
    </location>
</feature>
<accession>A0ABD4AN66</accession>
<name>A0ABD4AN66_9BURK</name>
<comment type="caution">
    <text evidence="2">The sequence shown here is derived from an EMBL/GenBank/DDBJ whole genome shotgun (WGS) entry which is preliminary data.</text>
</comment>
<evidence type="ECO:0000313" key="3">
    <source>
        <dbReference type="Proteomes" id="UP000034400"/>
    </source>
</evidence>
<dbReference type="Proteomes" id="UP000034400">
    <property type="component" value="Unassembled WGS sequence"/>
</dbReference>
<organism evidence="2 3">
    <name type="scientific">Burkholderia contaminans LMG 23361</name>
    <dbReference type="NCBI Taxonomy" id="1334628"/>
    <lineage>
        <taxon>Bacteria</taxon>
        <taxon>Pseudomonadati</taxon>
        <taxon>Pseudomonadota</taxon>
        <taxon>Betaproteobacteria</taxon>
        <taxon>Burkholderiales</taxon>
        <taxon>Burkholderiaceae</taxon>
        <taxon>Burkholderia</taxon>
        <taxon>Burkholderia cepacia complex</taxon>
    </lineage>
</organism>
<gene>
    <name evidence="2" type="ORF">WR31_28155</name>
</gene>
<sequence>MVVITAMIMAVAVYGSVLMPMGGATAMLLVAIVSMSGAVGCRGELTAMAVSGLILMANLLEIGVSARRRGRFGHCWIP</sequence>
<proteinExistence type="predicted"/>
<evidence type="ECO:0000256" key="1">
    <source>
        <dbReference type="SAM" id="Phobius"/>
    </source>
</evidence>
<evidence type="ECO:0008006" key="4">
    <source>
        <dbReference type="Google" id="ProtNLM"/>
    </source>
</evidence>
<protein>
    <recommendedName>
        <fullName evidence="4">SLC26A/SulP transporter domain-containing protein</fullName>
    </recommendedName>
</protein>